<evidence type="ECO:0000256" key="5">
    <source>
        <dbReference type="ARBA" id="ARBA00024074"/>
    </source>
</evidence>
<dbReference type="CDD" id="cd05283">
    <property type="entry name" value="CAD1"/>
    <property type="match status" value="1"/>
</dbReference>
<dbReference type="PROSITE" id="PS00059">
    <property type="entry name" value="ADH_ZINC"/>
    <property type="match status" value="1"/>
</dbReference>
<evidence type="ECO:0000313" key="10">
    <source>
        <dbReference type="Proteomes" id="UP001165124"/>
    </source>
</evidence>
<dbReference type="AlphaFoldDB" id="A0A9W6UYZ0"/>
<dbReference type="EC" id="1.1.1.2" evidence="5"/>
<proteinExistence type="inferred from homology"/>
<dbReference type="InterPro" id="IPR036291">
    <property type="entry name" value="NAD(P)-bd_dom_sf"/>
</dbReference>
<comment type="cofactor">
    <cofactor evidence="1 7">
        <name>Zn(2+)</name>
        <dbReference type="ChEBI" id="CHEBI:29105"/>
    </cofactor>
</comment>
<dbReference type="Pfam" id="PF08240">
    <property type="entry name" value="ADH_N"/>
    <property type="match status" value="1"/>
</dbReference>
<organism evidence="9 10">
    <name type="scientific">Actinomadura rubrobrunea</name>
    <dbReference type="NCBI Taxonomy" id="115335"/>
    <lineage>
        <taxon>Bacteria</taxon>
        <taxon>Bacillati</taxon>
        <taxon>Actinomycetota</taxon>
        <taxon>Actinomycetes</taxon>
        <taxon>Streptosporangiales</taxon>
        <taxon>Thermomonosporaceae</taxon>
        <taxon>Actinomadura</taxon>
    </lineage>
</organism>
<dbReference type="InterPro" id="IPR020843">
    <property type="entry name" value="ER"/>
</dbReference>
<reference evidence="9" key="1">
    <citation type="submission" date="2023-02" db="EMBL/GenBank/DDBJ databases">
        <title>Actinomadura rubrobrunea NBRC 14622.</title>
        <authorList>
            <person name="Ichikawa N."/>
            <person name="Sato H."/>
            <person name="Tonouchi N."/>
        </authorList>
    </citation>
    <scope>NUCLEOTIDE SEQUENCE</scope>
    <source>
        <strain evidence="9">NBRC 14622</strain>
    </source>
</reference>
<dbReference type="InterPro" id="IPR011032">
    <property type="entry name" value="GroES-like_sf"/>
</dbReference>
<dbReference type="InterPro" id="IPR002328">
    <property type="entry name" value="ADH_Zn_CS"/>
</dbReference>
<evidence type="ECO:0000256" key="4">
    <source>
        <dbReference type="ARBA" id="ARBA00023002"/>
    </source>
</evidence>
<comment type="similarity">
    <text evidence="7">Belongs to the zinc-containing alcohol dehydrogenase family.</text>
</comment>
<dbReference type="EMBL" id="BSRZ01000013">
    <property type="protein sequence ID" value="GLW66215.1"/>
    <property type="molecule type" value="Genomic_DNA"/>
</dbReference>
<gene>
    <name evidence="9" type="ORF">Arub01_44590</name>
</gene>
<evidence type="ECO:0000256" key="1">
    <source>
        <dbReference type="ARBA" id="ARBA00001947"/>
    </source>
</evidence>
<dbReference type="Gene3D" id="3.90.180.10">
    <property type="entry name" value="Medium-chain alcohol dehydrogenases, catalytic domain"/>
    <property type="match status" value="1"/>
</dbReference>
<dbReference type="PANTHER" id="PTHR42683">
    <property type="entry name" value="ALDEHYDE REDUCTASE"/>
    <property type="match status" value="1"/>
</dbReference>
<keyword evidence="4" id="KW-0560">Oxidoreductase</keyword>
<keyword evidence="3 7" id="KW-0862">Zinc</keyword>
<keyword evidence="10" id="KW-1185">Reference proteome</keyword>
<evidence type="ECO:0000256" key="6">
    <source>
        <dbReference type="ARBA" id="ARBA00048262"/>
    </source>
</evidence>
<accession>A0A9W6UYZ0</accession>
<dbReference type="Gene3D" id="3.40.50.720">
    <property type="entry name" value="NAD(P)-binding Rossmann-like Domain"/>
    <property type="match status" value="1"/>
</dbReference>
<sequence length="346" mass="36799">MSTVAAYAAPAAGAPVERTTIERRPVGARDVLIEIKYTGICHSDIHQARGHWGKGIFPMVPGHEIAGVVAEVGPEVTTFAVGDRVGVGCMVDSCRACADCAAGLEQYCQNGPVETYNGVDRDGNPTYGGYSTHIVVDEDFVLRIPDALSLPEAAPLLCAGITTYSPLRHWKAGPGTRVAVVGLGGLGHMAVKFAHTLGAEVTVLSQTLRKKDDGLKLGADHYRATSDPATFEELAGRFDLVLSTVSAPLDMDAYLALLKTDGVLANVGAPEEPVSLNLFRLMLGRRSLAGSAIGGIAETQEMLDFCGEHGIGAEIELIRADQINEAWERILNSDVRYRFVIDVATL</sequence>
<evidence type="ECO:0000256" key="7">
    <source>
        <dbReference type="RuleBase" id="RU361277"/>
    </source>
</evidence>
<dbReference type="FunFam" id="3.40.50.720:FF:000022">
    <property type="entry name" value="Cinnamyl alcohol dehydrogenase"/>
    <property type="match status" value="1"/>
</dbReference>
<evidence type="ECO:0000259" key="8">
    <source>
        <dbReference type="SMART" id="SM00829"/>
    </source>
</evidence>
<dbReference type="SUPFAM" id="SSF50129">
    <property type="entry name" value="GroES-like"/>
    <property type="match status" value="1"/>
</dbReference>
<dbReference type="RefSeq" id="WP_067914385.1">
    <property type="nucleotide sequence ID" value="NZ_BSRZ01000013.1"/>
</dbReference>
<evidence type="ECO:0000256" key="3">
    <source>
        <dbReference type="ARBA" id="ARBA00022833"/>
    </source>
</evidence>
<dbReference type="InterPro" id="IPR013149">
    <property type="entry name" value="ADH-like_C"/>
</dbReference>
<dbReference type="Pfam" id="PF00107">
    <property type="entry name" value="ADH_zinc_N"/>
    <property type="match status" value="1"/>
</dbReference>
<feature type="domain" description="Enoyl reductase (ER)" evidence="8">
    <location>
        <begin position="13"/>
        <end position="341"/>
    </location>
</feature>
<keyword evidence="2 7" id="KW-0479">Metal-binding</keyword>
<protein>
    <recommendedName>
        <fullName evidence="5">alcohol dehydrogenase (NADP(+))</fullName>
        <ecNumber evidence="5">1.1.1.2</ecNumber>
    </recommendedName>
</protein>
<comment type="caution">
    <text evidence="9">The sequence shown here is derived from an EMBL/GenBank/DDBJ whole genome shotgun (WGS) entry which is preliminary data.</text>
</comment>
<dbReference type="GO" id="GO:0008106">
    <property type="term" value="F:alcohol dehydrogenase (NADP+) activity"/>
    <property type="evidence" value="ECO:0007669"/>
    <property type="project" value="UniProtKB-EC"/>
</dbReference>
<evidence type="ECO:0000313" key="9">
    <source>
        <dbReference type="EMBL" id="GLW66215.1"/>
    </source>
</evidence>
<name>A0A9W6UYZ0_9ACTN</name>
<evidence type="ECO:0000256" key="2">
    <source>
        <dbReference type="ARBA" id="ARBA00022723"/>
    </source>
</evidence>
<dbReference type="SMART" id="SM00829">
    <property type="entry name" value="PKS_ER"/>
    <property type="match status" value="1"/>
</dbReference>
<comment type="catalytic activity">
    <reaction evidence="6">
        <text>a primary alcohol + NADP(+) = an aldehyde + NADPH + H(+)</text>
        <dbReference type="Rhea" id="RHEA:15937"/>
        <dbReference type="ChEBI" id="CHEBI:15378"/>
        <dbReference type="ChEBI" id="CHEBI:15734"/>
        <dbReference type="ChEBI" id="CHEBI:17478"/>
        <dbReference type="ChEBI" id="CHEBI:57783"/>
        <dbReference type="ChEBI" id="CHEBI:58349"/>
        <dbReference type="EC" id="1.1.1.2"/>
    </reaction>
</comment>
<dbReference type="InterPro" id="IPR013154">
    <property type="entry name" value="ADH-like_N"/>
</dbReference>
<dbReference type="InterPro" id="IPR047109">
    <property type="entry name" value="CAD-like"/>
</dbReference>
<dbReference type="GO" id="GO:0008270">
    <property type="term" value="F:zinc ion binding"/>
    <property type="evidence" value="ECO:0007669"/>
    <property type="project" value="InterPro"/>
</dbReference>
<dbReference type="SUPFAM" id="SSF51735">
    <property type="entry name" value="NAD(P)-binding Rossmann-fold domains"/>
    <property type="match status" value="1"/>
</dbReference>
<dbReference type="Proteomes" id="UP001165124">
    <property type="component" value="Unassembled WGS sequence"/>
</dbReference>